<dbReference type="PANTHER" id="PTHR48052:SF68">
    <property type="entry name" value="RECEPTOR LIKE PROTEIN 21-RELATED"/>
    <property type="match status" value="1"/>
</dbReference>
<dbReference type="PANTHER" id="PTHR48052">
    <property type="entry name" value="UNNAMED PRODUCT"/>
    <property type="match status" value="1"/>
</dbReference>
<dbReference type="SUPFAM" id="SSF52058">
    <property type="entry name" value="L domain-like"/>
    <property type="match status" value="3"/>
</dbReference>
<evidence type="ECO:0000259" key="13">
    <source>
        <dbReference type="Pfam" id="PF08263"/>
    </source>
</evidence>
<keyword evidence="10" id="KW-0675">Receptor</keyword>
<comment type="caution">
    <text evidence="14">The sequence shown here is derived from an EMBL/GenBank/DDBJ whole genome shotgun (WGS) entry which is preliminary data.</text>
</comment>
<evidence type="ECO:0000256" key="11">
    <source>
        <dbReference type="ARBA" id="ARBA00023180"/>
    </source>
</evidence>
<evidence type="ECO:0000256" key="3">
    <source>
        <dbReference type="ARBA" id="ARBA00022475"/>
    </source>
</evidence>
<evidence type="ECO:0000256" key="10">
    <source>
        <dbReference type="ARBA" id="ARBA00023170"/>
    </source>
</evidence>
<evidence type="ECO:0000256" key="8">
    <source>
        <dbReference type="ARBA" id="ARBA00022989"/>
    </source>
</evidence>
<keyword evidence="7" id="KW-0677">Repeat</keyword>
<keyword evidence="15" id="KW-1185">Reference proteome</keyword>
<protein>
    <recommendedName>
        <fullName evidence="13">Leucine-rich repeat-containing N-terminal plant-type domain-containing protein</fullName>
    </recommendedName>
</protein>
<evidence type="ECO:0000256" key="6">
    <source>
        <dbReference type="ARBA" id="ARBA00022729"/>
    </source>
</evidence>
<dbReference type="Proteomes" id="UP001291926">
    <property type="component" value="Unassembled WGS sequence"/>
</dbReference>
<evidence type="ECO:0000256" key="9">
    <source>
        <dbReference type="ARBA" id="ARBA00023136"/>
    </source>
</evidence>
<feature type="domain" description="Leucine-rich repeat-containing N-terminal plant-type" evidence="13">
    <location>
        <begin position="93"/>
        <end position="136"/>
    </location>
</feature>
<dbReference type="InterPro" id="IPR032675">
    <property type="entry name" value="LRR_dom_sf"/>
</dbReference>
<evidence type="ECO:0000256" key="1">
    <source>
        <dbReference type="ARBA" id="ARBA00004251"/>
    </source>
</evidence>
<organism evidence="14 15">
    <name type="scientific">Penstemon davidsonii</name>
    <dbReference type="NCBI Taxonomy" id="160366"/>
    <lineage>
        <taxon>Eukaryota</taxon>
        <taxon>Viridiplantae</taxon>
        <taxon>Streptophyta</taxon>
        <taxon>Embryophyta</taxon>
        <taxon>Tracheophyta</taxon>
        <taxon>Spermatophyta</taxon>
        <taxon>Magnoliopsida</taxon>
        <taxon>eudicotyledons</taxon>
        <taxon>Gunneridae</taxon>
        <taxon>Pentapetalae</taxon>
        <taxon>asterids</taxon>
        <taxon>lamiids</taxon>
        <taxon>Lamiales</taxon>
        <taxon>Plantaginaceae</taxon>
        <taxon>Cheloneae</taxon>
        <taxon>Penstemon</taxon>
    </lineage>
</organism>
<reference evidence="14 15" key="1">
    <citation type="journal article" date="2023" name="bioRxiv">
        <title>Genome report: Whole genome sequence and annotation of Penstemon davidsonii.</title>
        <authorList>
            <person name="Ostevik K.L."/>
            <person name="Alabady M."/>
            <person name="Zhang M."/>
            <person name="Rausher M.D."/>
        </authorList>
    </citation>
    <scope>NUCLEOTIDE SEQUENCE [LARGE SCALE GENOMIC DNA]</scope>
    <source>
        <strain evidence="14">DNT005</strain>
        <tissue evidence="14">Whole leaf</tissue>
    </source>
</reference>
<dbReference type="InterPro" id="IPR013210">
    <property type="entry name" value="LRR_N_plant-typ"/>
</dbReference>
<evidence type="ECO:0000256" key="5">
    <source>
        <dbReference type="ARBA" id="ARBA00022692"/>
    </source>
</evidence>
<keyword evidence="4" id="KW-0433">Leucine-rich repeat</keyword>
<evidence type="ECO:0000256" key="4">
    <source>
        <dbReference type="ARBA" id="ARBA00022614"/>
    </source>
</evidence>
<comment type="subcellular location">
    <subcellularLocation>
        <location evidence="1">Cell membrane</location>
        <topology evidence="1">Single-pass type I membrane protein</topology>
    </subcellularLocation>
</comment>
<feature type="transmembrane region" description="Helical" evidence="12">
    <location>
        <begin position="56"/>
        <end position="85"/>
    </location>
</feature>
<dbReference type="SMART" id="SM00369">
    <property type="entry name" value="LRR_TYP"/>
    <property type="match status" value="12"/>
</dbReference>
<keyword evidence="11" id="KW-0325">Glycoprotein</keyword>
<sequence length="1011" mass="113777">MSHHRSRHHHLRRSENEESFIPFVALGRTLLGVFSGGFPDCGLEDKRRTASTTVGYLFNVLILLAIMESSYFWLVFGSIALVHLLQTFGCIEQERIGLLKLKEEIYKLPKFDDANEFSTWDEHETDCCKWNHVKCDLLTKRVVQLELIISSPKIDAKRGLWYLNSSLLLPFQELYNFSIDSYFLKGFHGVLNLSKLKMLKLRSYSLTDIPSIGNGTLNSLKSLSIGGNFSNFQELMKLKSLDVLDMSRNGFGGHIPSVISRMASLKSLSFRGCFRTGSLQGFCRLRNLVELDLSWNRLSGVIPSCLGSLTSLKVLDLSRNDFVGKIPQTIFQNLKLLEYLSLSHNKLEGPFTFSSLSANSRLKVLLLQFSSDDVYSTSINKLKVDIENPPNFQLKELGLSHCRLNGTIPSFLENQYELKLVDLSHNNLVGQFPTWLLVNKTNLQVLNLRKNSISSPPLPLDTKINLTNLELFDVSVNQIHGELPNFIGMLSGMRYLNLSMNYLQGNIPASIGDMKFLETLDLSNNNFSGVIPQHLAMGCVSLIVLKLSNNALQGPLLPEKSNLTSLRYLYLDNNQFSGGLFSQGFLNSTRRSSISILKINNNFITGEIPADWLGDFSYMRSLVLSRNSFHGLVPASFCRLQYLNFLDLSWNHFHGMIPSCMNRSSVRYMHLQGNKFSGTIQHALSGLSSSQLITLDVRDNELSGKINPDWISSLSSLRILLLKGNNLQGLIPSQICHLKNITILDLSSNNFTGRIPTCLYQIPFGRKGLSYGTFHPNPFSYTFDIYHSLEYGIGIHSISTEYLTPQSTTYVEEEIEFMSKSRSESYKGDILYYMSGIDLSQNKLTGPIHNELGNLTGIHTLNLSHNDLTGVIPTSLSNMKEIESLDLSCNKLSGQIPQELTRLNFLSVFSVAFNDLSGRIPNIQGQFGTFEKSSYEGNPLLCGPPLENNCFNLGRLPPASITPEPEDPFRDAFFKGFLVSYFAAFSGVISFLYYIGFFSSKRWPFKSKMRN</sequence>
<accession>A0ABR0DFK3</accession>
<evidence type="ECO:0000256" key="2">
    <source>
        <dbReference type="ARBA" id="ARBA00009592"/>
    </source>
</evidence>
<keyword evidence="8 12" id="KW-1133">Transmembrane helix</keyword>
<dbReference type="Pfam" id="PF08263">
    <property type="entry name" value="LRRNT_2"/>
    <property type="match status" value="1"/>
</dbReference>
<evidence type="ECO:0000256" key="12">
    <source>
        <dbReference type="SAM" id="Phobius"/>
    </source>
</evidence>
<dbReference type="Gene3D" id="3.80.10.10">
    <property type="entry name" value="Ribonuclease Inhibitor"/>
    <property type="match status" value="4"/>
</dbReference>
<dbReference type="Pfam" id="PF13855">
    <property type="entry name" value="LRR_8"/>
    <property type="match status" value="4"/>
</dbReference>
<keyword evidence="6" id="KW-0732">Signal</keyword>
<evidence type="ECO:0000313" key="14">
    <source>
        <dbReference type="EMBL" id="KAK4487631.1"/>
    </source>
</evidence>
<gene>
    <name evidence="14" type="ORF">RD792_005719</name>
</gene>
<name>A0ABR0DFK3_9LAMI</name>
<dbReference type="Pfam" id="PF00560">
    <property type="entry name" value="LRR_1"/>
    <property type="match status" value="5"/>
</dbReference>
<dbReference type="InterPro" id="IPR001611">
    <property type="entry name" value="Leu-rich_rpt"/>
</dbReference>
<feature type="transmembrane region" description="Helical" evidence="12">
    <location>
        <begin position="978"/>
        <end position="1000"/>
    </location>
</feature>
<dbReference type="EMBL" id="JAYDYQ010001430">
    <property type="protein sequence ID" value="KAK4487631.1"/>
    <property type="molecule type" value="Genomic_DNA"/>
</dbReference>
<keyword evidence="5 12" id="KW-0812">Transmembrane</keyword>
<evidence type="ECO:0000256" key="7">
    <source>
        <dbReference type="ARBA" id="ARBA00022737"/>
    </source>
</evidence>
<evidence type="ECO:0000313" key="15">
    <source>
        <dbReference type="Proteomes" id="UP001291926"/>
    </source>
</evidence>
<dbReference type="InterPro" id="IPR003591">
    <property type="entry name" value="Leu-rich_rpt_typical-subtyp"/>
</dbReference>
<comment type="similarity">
    <text evidence="2">Belongs to the RLP family.</text>
</comment>
<keyword evidence="3" id="KW-1003">Cell membrane</keyword>
<keyword evidence="9 12" id="KW-0472">Membrane</keyword>
<proteinExistence type="inferred from homology"/>